<feature type="transmembrane region" description="Helical" evidence="1">
    <location>
        <begin position="76"/>
        <end position="101"/>
    </location>
</feature>
<accession>A0ABV6ELS3</accession>
<dbReference type="EMBL" id="JBHLWM010000001">
    <property type="protein sequence ID" value="MFC0239171.1"/>
    <property type="molecule type" value="Genomic_DNA"/>
</dbReference>
<feature type="transmembrane region" description="Helical" evidence="1">
    <location>
        <begin position="48"/>
        <end position="70"/>
    </location>
</feature>
<keyword evidence="1" id="KW-0472">Membrane</keyword>
<sequence>MMRISSHRFGNRSTPCCTVHPQPDTDTIAVPVRPRSKTAVQIDDLGILLYRLLAIVALALLFVGIFFVVFGPAEPLAYRALSLCILGVIPAGVTIITASALRAACSMISNAFDPAERTVVSAATRFYAGLVGAAAWLGSRTSRLRTCFASIRTNRRPLAAQAVTISPNIPRRPRPTFDMD</sequence>
<reference evidence="2 3" key="1">
    <citation type="submission" date="2024-09" db="EMBL/GenBank/DDBJ databases">
        <authorList>
            <person name="Sun Q."/>
            <person name="Mori K."/>
        </authorList>
    </citation>
    <scope>NUCLEOTIDE SEQUENCE [LARGE SCALE GENOMIC DNA]</scope>
    <source>
        <strain evidence="2 3">KCTC 23279</strain>
    </source>
</reference>
<keyword evidence="3" id="KW-1185">Reference proteome</keyword>
<name>A0ABV6ELS3_9BRAD</name>
<gene>
    <name evidence="2" type="ORF">ACFFJ6_01780</name>
</gene>
<proteinExistence type="predicted"/>
<keyword evidence="1" id="KW-0812">Transmembrane</keyword>
<evidence type="ECO:0000313" key="3">
    <source>
        <dbReference type="Proteomes" id="UP001589775"/>
    </source>
</evidence>
<evidence type="ECO:0000256" key="1">
    <source>
        <dbReference type="SAM" id="Phobius"/>
    </source>
</evidence>
<comment type="caution">
    <text evidence="2">The sequence shown here is derived from an EMBL/GenBank/DDBJ whole genome shotgun (WGS) entry which is preliminary data.</text>
</comment>
<dbReference type="Proteomes" id="UP001589775">
    <property type="component" value="Unassembled WGS sequence"/>
</dbReference>
<evidence type="ECO:0000313" key="2">
    <source>
        <dbReference type="EMBL" id="MFC0239171.1"/>
    </source>
</evidence>
<keyword evidence="1" id="KW-1133">Transmembrane helix</keyword>
<dbReference type="RefSeq" id="WP_378383729.1">
    <property type="nucleotide sequence ID" value="NZ_JBHLWM010000001.1"/>
</dbReference>
<organism evidence="2 3">
    <name type="scientific">Rhodopseudomonas telluris</name>
    <dbReference type="NCBI Taxonomy" id="644215"/>
    <lineage>
        <taxon>Bacteria</taxon>
        <taxon>Pseudomonadati</taxon>
        <taxon>Pseudomonadota</taxon>
        <taxon>Alphaproteobacteria</taxon>
        <taxon>Hyphomicrobiales</taxon>
        <taxon>Nitrobacteraceae</taxon>
        <taxon>Rhodopseudomonas</taxon>
    </lineage>
</organism>
<protein>
    <submittedName>
        <fullName evidence="2">Uncharacterized protein</fullName>
    </submittedName>
</protein>